<comment type="caution">
    <text evidence="2">The sequence shown here is derived from an EMBL/GenBank/DDBJ whole genome shotgun (WGS) entry which is preliminary data.</text>
</comment>
<feature type="region of interest" description="Disordered" evidence="1">
    <location>
        <begin position="137"/>
        <end position="161"/>
    </location>
</feature>
<feature type="region of interest" description="Disordered" evidence="1">
    <location>
        <begin position="1"/>
        <end position="27"/>
    </location>
</feature>
<feature type="region of interest" description="Disordered" evidence="1">
    <location>
        <begin position="314"/>
        <end position="334"/>
    </location>
</feature>
<organism evidence="2 3">
    <name type="scientific">Moniliophthora roreri (strain MCA 2997)</name>
    <name type="common">Cocoa frosty pod rot fungus</name>
    <name type="synonym">Crinipellis roreri</name>
    <dbReference type="NCBI Taxonomy" id="1381753"/>
    <lineage>
        <taxon>Eukaryota</taxon>
        <taxon>Fungi</taxon>
        <taxon>Dikarya</taxon>
        <taxon>Basidiomycota</taxon>
        <taxon>Agaricomycotina</taxon>
        <taxon>Agaricomycetes</taxon>
        <taxon>Agaricomycetidae</taxon>
        <taxon>Agaricales</taxon>
        <taxon>Marasmiineae</taxon>
        <taxon>Marasmiaceae</taxon>
        <taxon>Moniliophthora</taxon>
    </lineage>
</organism>
<sequence length="431" mass="48323">MPHLDLDLGRPGRRNTVHQKPDPKLEGPNLIEQEIAGLIVIHQDITTPENKTTRKHNNHHRHNSLFNWLQSTWHFTIFAILRLIIEMKAITNFVRRTKKKKATPSPSNLATAIHNIVRRLRCISGLEHDHEAHIEEANGWSNAERAEEPCSAPSADTSTKFEAGKAKLRDEERGLGTQKPLSLSDSVSDWGSAISTRGTICLDCGTLIIPYSDSDPDGARPAHYLPHLHLQPSGSKSRSAILQFSWTSFVGMPSAFIGMRDDGEWVFAPLSVSGRCDELELEHDMADLGTFTWLTQVKEWPLCEPEFLVERVDEGSVVPSEESAGTTSSSSPIQTKVEATELDTEAITYLDGQAMIAEWDVYNISNIRSVHSSTEPQLQASQPQRKKSTTFINYHQSRFSTTGQTLPSLDDPPPKSRFFVNRQAFWTRDPE</sequence>
<dbReference type="AlphaFoldDB" id="V2Y234"/>
<dbReference type="EMBL" id="AWSO01001036">
    <property type="protein sequence ID" value="ESK85689.1"/>
    <property type="molecule type" value="Genomic_DNA"/>
</dbReference>
<dbReference type="KEGG" id="mrr:Moror_9916"/>
<evidence type="ECO:0000313" key="3">
    <source>
        <dbReference type="Proteomes" id="UP000017559"/>
    </source>
</evidence>
<gene>
    <name evidence="2" type="ORF">Moror_9916</name>
</gene>
<name>V2Y234_MONRO</name>
<proteinExistence type="predicted"/>
<reference evidence="2 3" key="1">
    <citation type="journal article" date="2014" name="BMC Genomics">
        <title>Genome and secretome analysis of the hemibiotrophic fungal pathogen, Moniliophthora roreri, which causes frosty pod rot disease of cacao: mechanisms of the biotrophic and necrotrophic phases.</title>
        <authorList>
            <person name="Meinhardt L.W."/>
            <person name="Costa G.G.L."/>
            <person name="Thomazella D.P.T."/>
            <person name="Teixeira P.J.P.L."/>
            <person name="Carazzolle M.F."/>
            <person name="Schuster S.C."/>
            <person name="Carlson J.E."/>
            <person name="Guiltinan M.J."/>
            <person name="Mieczkowski P."/>
            <person name="Farmer A."/>
            <person name="Ramaraj T."/>
            <person name="Crozier J."/>
            <person name="Davis R.E."/>
            <person name="Shao J."/>
            <person name="Melnick R.L."/>
            <person name="Pereira G.A.G."/>
            <person name="Bailey B.A."/>
        </authorList>
    </citation>
    <scope>NUCLEOTIDE SEQUENCE [LARGE SCALE GENOMIC DNA]</scope>
    <source>
        <strain evidence="2 3">MCA 2997</strain>
    </source>
</reference>
<dbReference type="HOGENOM" id="CLU_636299_0_0_1"/>
<keyword evidence="3" id="KW-1185">Reference proteome</keyword>
<evidence type="ECO:0000313" key="2">
    <source>
        <dbReference type="EMBL" id="ESK85689.1"/>
    </source>
</evidence>
<dbReference type="Proteomes" id="UP000017559">
    <property type="component" value="Unassembled WGS sequence"/>
</dbReference>
<feature type="compositionally biased region" description="Basic and acidic residues" evidence="1">
    <location>
        <begin position="1"/>
        <end position="10"/>
    </location>
</feature>
<protein>
    <submittedName>
        <fullName evidence="2">Uncharacterized protein</fullName>
    </submittedName>
</protein>
<evidence type="ECO:0000256" key="1">
    <source>
        <dbReference type="SAM" id="MobiDB-lite"/>
    </source>
</evidence>
<feature type="compositionally biased region" description="Low complexity" evidence="1">
    <location>
        <begin position="320"/>
        <end position="331"/>
    </location>
</feature>
<accession>V2Y234</accession>